<keyword evidence="3" id="KW-1185">Reference proteome</keyword>
<dbReference type="EMBL" id="CP012752">
    <property type="protein sequence ID" value="ALG07627.1"/>
    <property type="molecule type" value="Genomic_DNA"/>
</dbReference>
<evidence type="ECO:0000313" key="3">
    <source>
        <dbReference type="Proteomes" id="UP000063699"/>
    </source>
</evidence>
<protein>
    <submittedName>
        <fullName evidence="1">Uncharacterized protein</fullName>
    </submittedName>
</protein>
<evidence type="ECO:0000313" key="1">
    <source>
        <dbReference type="EMBL" id="ALG07627.1"/>
    </source>
</evidence>
<dbReference type="KEGG" id="kphy:AOZ06_12885"/>
<proteinExistence type="predicted"/>
<organism evidence="1 3">
    <name type="scientific">Kibdelosporangium phytohabitans</name>
    <dbReference type="NCBI Taxonomy" id="860235"/>
    <lineage>
        <taxon>Bacteria</taxon>
        <taxon>Bacillati</taxon>
        <taxon>Actinomycetota</taxon>
        <taxon>Actinomycetes</taxon>
        <taxon>Pseudonocardiales</taxon>
        <taxon>Pseudonocardiaceae</taxon>
        <taxon>Kibdelosporangium</taxon>
    </lineage>
</organism>
<accession>A0A0N9HZK2</accession>
<reference evidence="1 3" key="1">
    <citation type="submission" date="2015-07" db="EMBL/GenBank/DDBJ databases">
        <title>Genome sequencing of Kibdelosporangium phytohabitans.</title>
        <authorList>
            <person name="Qin S."/>
            <person name="Xing K."/>
        </authorList>
    </citation>
    <scope>NUCLEOTIDE SEQUENCE [LARGE SCALE GENOMIC DNA]</scope>
    <source>
        <strain evidence="1 3">KLBMP1111</strain>
    </source>
</reference>
<dbReference type="EMBL" id="CP012752">
    <property type="protein sequence ID" value="ALG07683.1"/>
    <property type="molecule type" value="Genomic_DNA"/>
</dbReference>
<name>A0A0N9HZK2_9PSEU</name>
<dbReference type="KEGG" id="kphy:AOZ06_12565"/>
<dbReference type="Proteomes" id="UP000063699">
    <property type="component" value="Chromosome"/>
</dbReference>
<sequence>MTDLLGLLTHLHAAVTGVGAVHIVPTTPGMPGAVIVDQDTATIHIDVTLPIDQWFAGLADGLRELSSRGDPGFGMEAFGDGESVTADGARIYPMWPRLRLVGDT</sequence>
<evidence type="ECO:0000313" key="2">
    <source>
        <dbReference type="EMBL" id="ALG07683.1"/>
    </source>
</evidence>
<dbReference type="AlphaFoldDB" id="A0A0N9HZK2"/>
<gene>
    <name evidence="1" type="ORF">AOZ06_12565</name>
    <name evidence="2" type="ORF">AOZ06_12885</name>
</gene>
<dbReference type="RefSeq" id="WP_054289593.1">
    <property type="nucleotide sequence ID" value="NZ_CP012752.1"/>
</dbReference>